<gene>
    <name evidence="6" type="ordered locus">Bfae_21810</name>
</gene>
<evidence type="ECO:0000256" key="2">
    <source>
        <dbReference type="ARBA" id="ARBA00023295"/>
    </source>
</evidence>
<keyword evidence="2 3" id="KW-0326">Glycosidase</keyword>
<reference evidence="6 7" key="1">
    <citation type="journal article" date="2009" name="Stand. Genomic Sci.">
        <title>Complete genome sequence of Brachybacterium faecium type strain (Schefferle 6-10).</title>
        <authorList>
            <person name="Lapidus A."/>
            <person name="Pukall R."/>
            <person name="Labuttii K."/>
            <person name="Copeland A."/>
            <person name="Del Rio T.G."/>
            <person name="Nolan M."/>
            <person name="Chen F."/>
            <person name="Lucas S."/>
            <person name="Tice H."/>
            <person name="Cheng J.F."/>
            <person name="Bruce D."/>
            <person name="Goodwin L."/>
            <person name="Pitluck S."/>
            <person name="Rohde M."/>
            <person name="Goker M."/>
            <person name="Pati A."/>
            <person name="Ivanova N."/>
            <person name="Mavrommatis K."/>
            <person name="Chen A."/>
            <person name="Palaniappan K."/>
            <person name="D'haeseleer P."/>
            <person name="Chain P."/>
            <person name="Bristow J."/>
            <person name="Eisen J.A."/>
            <person name="Markowitz V."/>
            <person name="Hugenholtz P."/>
            <person name="Kyrpides N.C."/>
            <person name="Klenk H.P."/>
        </authorList>
    </citation>
    <scope>NUCLEOTIDE SEQUENCE [LARGE SCALE GENOMIC DNA]</scope>
    <source>
        <strain evidence="7">ATCC 43885 / DSM 4810 / JCM 11609 / LMG 19847 / NBRC 14762 / NCIMB 9860 / 6-10</strain>
    </source>
</reference>
<dbReference type="OrthoDB" id="2582440at2"/>
<comment type="similarity">
    <text evidence="4">Belongs to the glycosyl hydrolase 18 family.</text>
</comment>
<dbReference type="InterPro" id="IPR054861">
    <property type="entry name" value="Endoglyc_H"/>
</dbReference>
<dbReference type="PROSITE" id="PS01095">
    <property type="entry name" value="GH18_1"/>
    <property type="match status" value="1"/>
</dbReference>
<dbReference type="GO" id="GO:0005975">
    <property type="term" value="P:carbohydrate metabolic process"/>
    <property type="evidence" value="ECO:0007669"/>
    <property type="project" value="InterPro"/>
</dbReference>
<dbReference type="GO" id="GO:0004553">
    <property type="term" value="F:hydrolase activity, hydrolyzing O-glycosyl compounds"/>
    <property type="evidence" value="ECO:0007669"/>
    <property type="project" value="InterPro"/>
</dbReference>
<protein>
    <submittedName>
        <fullName evidence="6">Chitinase</fullName>
    </submittedName>
</protein>
<accession>C7MEH5</accession>
<organism evidence="6 7">
    <name type="scientific">Brachybacterium faecium (strain ATCC 43885 / DSM 4810 / JCM 11609 / LMG 19847 / NBRC 14762 / NCIMB 9860 / 6-10)</name>
    <dbReference type="NCBI Taxonomy" id="446465"/>
    <lineage>
        <taxon>Bacteria</taxon>
        <taxon>Bacillati</taxon>
        <taxon>Actinomycetota</taxon>
        <taxon>Actinomycetes</taxon>
        <taxon>Micrococcales</taxon>
        <taxon>Dermabacteraceae</taxon>
        <taxon>Brachybacterium</taxon>
    </lineage>
</organism>
<dbReference type="CAZy" id="GH18">
    <property type="family name" value="Glycoside Hydrolase Family 18"/>
</dbReference>
<dbReference type="NCBIfam" id="NF045482">
    <property type="entry name" value="Endoglyc_H"/>
    <property type="match status" value="1"/>
</dbReference>
<proteinExistence type="inferred from homology"/>
<dbReference type="PROSITE" id="PS51318">
    <property type="entry name" value="TAT"/>
    <property type="match status" value="1"/>
</dbReference>
<dbReference type="PATRIC" id="fig|446465.5.peg.2160"/>
<evidence type="ECO:0000256" key="1">
    <source>
        <dbReference type="ARBA" id="ARBA00022801"/>
    </source>
</evidence>
<sequence>MTHTPVPEEIPLATINRRTLLAGAGGLALGGVGATAVSGAAHADPVRRPGRDVTSVAYIEVNDNSMLNPGQYTLEDGSPAFDIAVIFAANINYDGEKAYLHFNEDLQHVLDNAETTIRPLQRMGIKVTLSILGNHQGAGFANFPTRKAADRFAQEVSTTIRRYGLDGVDLDDEWVEYGANGTGQPNEFSFVSFVQSLRKRLPNRLITFYVIGPSAENQEHEGTRVGDLLDYAWNPYYGQFEDFDVPGLPRSQYGAAAVDLGPESDTDPELVRDFAERTVEGGYGVFLTYQLQEGDQTELVTAFTEPLYDSPARFG</sequence>
<dbReference type="EMBL" id="CP001643">
    <property type="protein sequence ID" value="ACU85982.1"/>
    <property type="molecule type" value="Genomic_DNA"/>
</dbReference>
<dbReference type="Gene3D" id="3.20.20.80">
    <property type="entry name" value="Glycosidases"/>
    <property type="match status" value="1"/>
</dbReference>
<dbReference type="KEGG" id="bfa:Bfae_21810"/>
<dbReference type="Pfam" id="PF00704">
    <property type="entry name" value="Glyco_hydro_18"/>
    <property type="match status" value="1"/>
</dbReference>
<dbReference type="AlphaFoldDB" id="C7MEH5"/>
<dbReference type="SUPFAM" id="SSF51445">
    <property type="entry name" value="(Trans)glycosidases"/>
    <property type="match status" value="1"/>
</dbReference>
<keyword evidence="7" id="KW-1185">Reference proteome</keyword>
<dbReference type="InterPro" id="IPR001579">
    <property type="entry name" value="Glyco_hydro_18_chit_AS"/>
</dbReference>
<evidence type="ECO:0000259" key="5">
    <source>
        <dbReference type="PROSITE" id="PS51910"/>
    </source>
</evidence>
<feature type="domain" description="GH18" evidence="5">
    <location>
        <begin position="53"/>
        <end position="315"/>
    </location>
</feature>
<dbReference type="PROSITE" id="PS51910">
    <property type="entry name" value="GH18_2"/>
    <property type="match status" value="1"/>
</dbReference>
<dbReference type="InterPro" id="IPR017853">
    <property type="entry name" value="GH"/>
</dbReference>
<dbReference type="eggNOG" id="COG3325">
    <property type="taxonomic scope" value="Bacteria"/>
</dbReference>
<evidence type="ECO:0000313" key="6">
    <source>
        <dbReference type="EMBL" id="ACU85982.1"/>
    </source>
</evidence>
<dbReference type="STRING" id="446465.Bfae_21810"/>
<dbReference type="HOGENOM" id="CLU_073784_1_0_11"/>
<keyword evidence="1 3" id="KW-0378">Hydrolase</keyword>
<dbReference type="Proteomes" id="UP000001919">
    <property type="component" value="Chromosome"/>
</dbReference>
<evidence type="ECO:0000313" key="7">
    <source>
        <dbReference type="Proteomes" id="UP000001919"/>
    </source>
</evidence>
<evidence type="ECO:0000256" key="4">
    <source>
        <dbReference type="RuleBase" id="RU004453"/>
    </source>
</evidence>
<dbReference type="InterPro" id="IPR006311">
    <property type="entry name" value="TAT_signal"/>
</dbReference>
<dbReference type="InterPro" id="IPR001223">
    <property type="entry name" value="Glyco_hydro18_cat"/>
</dbReference>
<evidence type="ECO:0000256" key="3">
    <source>
        <dbReference type="RuleBase" id="RU000489"/>
    </source>
</evidence>
<name>C7MEH5_BRAFD</name>